<dbReference type="NCBIfam" id="NF001140">
    <property type="entry name" value="PRK00147.1"/>
    <property type="match status" value="1"/>
</dbReference>
<accession>D1BA48</accession>
<dbReference type="HAMAP" id="MF_00113">
    <property type="entry name" value="QueA"/>
    <property type="match status" value="1"/>
</dbReference>
<evidence type="ECO:0000313" key="15">
    <source>
        <dbReference type="Proteomes" id="UP000002030"/>
    </source>
</evidence>
<dbReference type="AlphaFoldDB" id="D1BA48"/>
<dbReference type="Pfam" id="PF02547">
    <property type="entry name" value="Queuosine_synth"/>
    <property type="match status" value="1"/>
</dbReference>
<dbReference type="InterPro" id="IPR042119">
    <property type="entry name" value="QueA_dom2"/>
</dbReference>
<evidence type="ECO:0000256" key="8">
    <source>
        <dbReference type="ARBA" id="ARBA00052751"/>
    </source>
</evidence>
<sequence length="348" mass="38969">MVDLDLDLVDSYDYHLPEESIAQSPVEPRDSSRLMVIRRSDGSVCHRIFRDLVDFLRPGDLLVMNDTRVMRARLLGRKESGGSVEVFLLSPLDESRSAWTGMVRPGRKVRPGTVVRFSEDPGHLAVIQERLPDGLRLVHFPGESGWEIARTLGEVPLPPYIENRQVDGERYQTVYSDPSKELSVASPTAGLHFTRELLSELESRGVGRTFVTLNVGLGTFRPVKAQRASDHVMHLETCLVSADSARMIREVKARGNRVVAVGTTVVRTLESYAINPLEGEPFETDLFIRPGFRFRVVDAMITNFHLPRSTLLMLVAAFGGYDTVMGAYREAVARGYRFFSFGDAMLLI</sequence>
<keyword evidence="5 13" id="KW-0808">Transferase</keyword>
<dbReference type="UniPathway" id="UPA00392"/>
<comment type="pathway">
    <text evidence="2 13">tRNA modification; tRNA-queuosine biosynthesis.</text>
</comment>
<evidence type="ECO:0000256" key="5">
    <source>
        <dbReference type="ARBA" id="ARBA00022679"/>
    </source>
</evidence>
<dbReference type="GO" id="GO:0005737">
    <property type="term" value="C:cytoplasm"/>
    <property type="evidence" value="ECO:0007669"/>
    <property type="project" value="UniProtKB-SubCell"/>
</dbReference>
<name>D1BA48_THEAS</name>
<keyword evidence="6 13" id="KW-0949">S-adenosyl-L-methionine</keyword>
<dbReference type="EnsemblBacteria" id="ACZ19151">
    <property type="protein sequence ID" value="ACZ19151"/>
    <property type="gene ID" value="Taci_0919"/>
</dbReference>
<keyword evidence="7 13" id="KW-0671">Queuosine biosynthesis</keyword>
<proteinExistence type="inferred from homology"/>
<evidence type="ECO:0000256" key="12">
    <source>
        <dbReference type="ARBA" id="ARBA00076160"/>
    </source>
</evidence>
<dbReference type="PANTHER" id="PTHR30307">
    <property type="entry name" value="S-ADENOSYLMETHIONINE:TRNA RIBOSYLTRANSFERASE-ISOMERASE"/>
    <property type="match status" value="1"/>
</dbReference>
<organism evidence="14 15">
    <name type="scientific">Thermanaerovibrio acidaminovorans (strain ATCC 49978 / DSM 6589 / Su883)</name>
    <name type="common">Selenomonas acidaminovorans</name>
    <dbReference type="NCBI Taxonomy" id="525903"/>
    <lineage>
        <taxon>Bacteria</taxon>
        <taxon>Thermotogati</taxon>
        <taxon>Synergistota</taxon>
        <taxon>Synergistia</taxon>
        <taxon>Synergistales</taxon>
        <taxon>Synergistaceae</taxon>
        <taxon>Thermanaerovibrio</taxon>
    </lineage>
</organism>
<evidence type="ECO:0000256" key="1">
    <source>
        <dbReference type="ARBA" id="ARBA00004496"/>
    </source>
</evidence>
<comment type="similarity">
    <text evidence="9 13">Belongs to the QueA family.</text>
</comment>
<dbReference type="Proteomes" id="UP000002030">
    <property type="component" value="Chromosome"/>
</dbReference>
<dbReference type="FunFam" id="3.40.1780.10:FF:000001">
    <property type="entry name" value="S-adenosylmethionine:tRNA ribosyltransferase-isomerase"/>
    <property type="match status" value="1"/>
</dbReference>
<dbReference type="STRING" id="525903.Taci_0919"/>
<evidence type="ECO:0000256" key="3">
    <source>
        <dbReference type="ARBA" id="ARBA00011245"/>
    </source>
</evidence>
<protein>
    <recommendedName>
        <fullName evidence="11 13">S-adenosylmethionine:tRNA ribosyltransferase-isomerase</fullName>
        <ecNumber evidence="10 13">2.4.99.17</ecNumber>
    </recommendedName>
    <alternativeName>
        <fullName evidence="12 13">Queuosine biosynthesis protein QueA</fullName>
    </alternativeName>
</protein>
<dbReference type="PANTHER" id="PTHR30307:SF0">
    <property type="entry name" value="S-ADENOSYLMETHIONINE:TRNA RIBOSYLTRANSFERASE-ISOMERASE"/>
    <property type="match status" value="1"/>
</dbReference>
<evidence type="ECO:0000313" key="14">
    <source>
        <dbReference type="EMBL" id="ACZ19151.1"/>
    </source>
</evidence>
<gene>
    <name evidence="13" type="primary">queA</name>
    <name evidence="14" type="ordered locus">Taci_0919</name>
</gene>
<dbReference type="InterPro" id="IPR003699">
    <property type="entry name" value="QueA"/>
</dbReference>
<dbReference type="OrthoDB" id="9805933at2"/>
<dbReference type="InterPro" id="IPR042118">
    <property type="entry name" value="QueA_dom1"/>
</dbReference>
<evidence type="ECO:0000256" key="2">
    <source>
        <dbReference type="ARBA" id="ARBA00004691"/>
    </source>
</evidence>
<dbReference type="EC" id="2.4.99.17" evidence="10 13"/>
<evidence type="ECO:0000256" key="11">
    <source>
        <dbReference type="ARBA" id="ARBA00069325"/>
    </source>
</evidence>
<dbReference type="HOGENOM" id="CLU_039110_1_1_0"/>
<dbReference type="Gene3D" id="2.40.10.240">
    <property type="entry name" value="QueA-like"/>
    <property type="match status" value="1"/>
</dbReference>
<dbReference type="SUPFAM" id="SSF111337">
    <property type="entry name" value="QueA-like"/>
    <property type="match status" value="1"/>
</dbReference>
<evidence type="ECO:0000256" key="10">
    <source>
        <dbReference type="ARBA" id="ARBA00066503"/>
    </source>
</evidence>
<dbReference type="PATRIC" id="fig|525903.6.peg.921"/>
<evidence type="ECO:0000256" key="13">
    <source>
        <dbReference type="HAMAP-Rule" id="MF_00113"/>
    </source>
</evidence>
<evidence type="ECO:0000256" key="6">
    <source>
        <dbReference type="ARBA" id="ARBA00022691"/>
    </source>
</evidence>
<comment type="function">
    <text evidence="13">Transfers and isomerizes the ribose moiety from AdoMet to the 7-aminomethyl group of 7-deazaguanine (preQ1-tRNA) to give epoxyqueuosine (oQ-tRNA).</text>
</comment>
<dbReference type="GO" id="GO:0008616">
    <property type="term" value="P:tRNA queuosine(34) biosynthetic process"/>
    <property type="evidence" value="ECO:0007669"/>
    <property type="project" value="UniProtKB-UniRule"/>
</dbReference>
<dbReference type="NCBIfam" id="TIGR00113">
    <property type="entry name" value="queA"/>
    <property type="match status" value="1"/>
</dbReference>
<comment type="catalytic activity">
    <reaction evidence="8 13">
        <text>7-aminomethyl-7-carbaguanosine(34) in tRNA + S-adenosyl-L-methionine = epoxyqueuosine(34) in tRNA + adenine + L-methionine + 2 H(+)</text>
        <dbReference type="Rhea" id="RHEA:32155"/>
        <dbReference type="Rhea" id="RHEA-COMP:10342"/>
        <dbReference type="Rhea" id="RHEA-COMP:18582"/>
        <dbReference type="ChEBI" id="CHEBI:15378"/>
        <dbReference type="ChEBI" id="CHEBI:16708"/>
        <dbReference type="ChEBI" id="CHEBI:57844"/>
        <dbReference type="ChEBI" id="CHEBI:59789"/>
        <dbReference type="ChEBI" id="CHEBI:82833"/>
        <dbReference type="ChEBI" id="CHEBI:194443"/>
        <dbReference type="EC" id="2.4.99.17"/>
    </reaction>
</comment>
<dbReference type="InterPro" id="IPR036100">
    <property type="entry name" value="QueA_sf"/>
</dbReference>
<comment type="subunit">
    <text evidence="3 13">Monomer.</text>
</comment>
<dbReference type="eggNOG" id="COG0809">
    <property type="taxonomic scope" value="Bacteria"/>
</dbReference>
<reference evidence="14 15" key="1">
    <citation type="journal article" date="2009" name="Stand. Genomic Sci.">
        <title>Complete genome sequence of Thermanaerovibrio acidaminovorans type strain (Su883).</title>
        <authorList>
            <person name="Chovatia M."/>
            <person name="Sikorski J."/>
            <person name="Schroder M."/>
            <person name="Lapidus A."/>
            <person name="Nolan M."/>
            <person name="Tice H."/>
            <person name="Glavina Del Rio T."/>
            <person name="Copeland A."/>
            <person name="Cheng J.F."/>
            <person name="Lucas S."/>
            <person name="Chen F."/>
            <person name="Bruce D."/>
            <person name="Goodwin L."/>
            <person name="Pitluck S."/>
            <person name="Ivanova N."/>
            <person name="Mavromatis K."/>
            <person name="Ovchinnikova G."/>
            <person name="Pati A."/>
            <person name="Chen A."/>
            <person name="Palaniappan K."/>
            <person name="Land M."/>
            <person name="Hauser L."/>
            <person name="Chang Y.J."/>
            <person name="Jeffries C.D."/>
            <person name="Chain P."/>
            <person name="Saunders E."/>
            <person name="Detter J.C."/>
            <person name="Brettin T."/>
            <person name="Rohde M."/>
            <person name="Goker M."/>
            <person name="Spring S."/>
            <person name="Bristow J."/>
            <person name="Markowitz V."/>
            <person name="Hugenholtz P."/>
            <person name="Kyrpides N.C."/>
            <person name="Klenk H.P."/>
            <person name="Eisen J.A."/>
        </authorList>
    </citation>
    <scope>NUCLEOTIDE SEQUENCE [LARGE SCALE GENOMIC DNA]</scope>
    <source>
        <strain evidence="15">ATCC 49978 / DSM 6589 / Su883</strain>
    </source>
</reference>
<dbReference type="EMBL" id="CP001818">
    <property type="protein sequence ID" value="ACZ19151.1"/>
    <property type="molecule type" value="Genomic_DNA"/>
</dbReference>
<keyword evidence="4 13" id="KW-0963">Cytoplasm</keyword>
<keyword evidence="15" id="KW-1185">Reference proteome</keyword>
<dbReference type="RefSeq" id="WP_012869666.1">
    <property type="nucleotide sequence ID" value="NC_013522.1"/>
</dbReference>
<dbReference type="KEGG" id="tai:Taci_0919"/>
<evidence type="ECO:0000256" key="7">
    <source>
        <dbReference type="ARBA" id="ARBA00022785"/>
    </source>
</evidence>
<evidence type="ECO:0000256" key="9">
    <source>
        <dbReference type="ARBA" id="ARBA00061210"/>
    </source>
</evidence>
<dbReference type="Gene3D" id="3.40.1780.10">
    <property type="entry name" value="QueA-like"/>
    <property type="match status" value="2"/>
</dbReference>
<comment type="subcellular location">
    <subcellularLocation>
        <location evidence="1 13">Cytoplasm</location>
    </subcellularLocation>
</comment>
<evidence type="ECO:0000256" key="4">
    <source>
        <dbReference type="ARBA" id="ARBA00022490"/>
    </source>
</evidence>
<dbReference type="GO" id="GO:0051075">
    <property type="term" value="F:S-adenosylmethionine:tRNA ribosyltransferase-isomerase activity"/>
    <property type="evidence" value="ECO:0007669"/>
    <property type="project" value="UniProtKB-EC"/>
</dbReference>